<keyword evidence="2" id="KW-1185">Reference proteome</keyword>
<accession>A0ACC0AV07</accession>
<sequence>MTVIILELQSAGKFERVSYPTTLLRMELLLIGNGEEFKSRISLEEGIMEALKNDKTDIIGICGMGGVGKTRMVKRIGERAREENIFDEVVIVVVMQKSDLRRIQVEIADWLGLKLLEQSLLVRARLLDSRIDLEEIGIPHGSVHKGCKILSTSRNGDVCFEMEAYENIFTVNTLCSEEAWSLFKEKACKSVNDPDLNPLVIEIADECKGLPISLITVGRAIRNKSLQFWQDALLQLKRALPVNLPRVLRVLRIWNKQELRVQGLVEILNDRFLLVDGENDKSKKMHDVVCDVAIFITRKHRKIFMVTHDSSSSAWPRRNAYEKITCISLISSTITQLPRGLHCPEVKFLQLESDNPDLQVQDEFFDGMMNLKVLDMQDLSISSLPSSFQMLINLQTLHLIKFKNLENISMEFPAELGSLTNLRLLSLNDCSYLKTIAPGIISSSKGEQNDESIKISCFEKLAGLSLPFFISVPDAITDLLRGSEVLHLRGKGAASAMNELIREGVLVIWKKYAAANFRKGLPELKKLQVINCSRITEVFSHESEEDGEKGQVIEFSRPNYMMFQNLPSLTYFCKEGYQICFPRLSNLDIYDLPTFKSFFPLVHCLNSTPDNNDLCFLFGKNICSECSSKKVKFLLEVVRAFSRAKHTPKGLVEKIYALPILQERSNERPAAITALFPALRRLELVDLHKLRSFCHIKNALKLPLLSHMKVKYCYEMEAFSVGSLDTPKLKYVDLGFGSVKINDLNLTLQLQFHKHADGAVT</sequence>
<reference evidence="2" key="1">
    <citation type="journal article" date="2023" name="Nat. Plants">
        <title>Single-cell RNA sequencing provides a high-resolution roadmap for understanding the multicellular compartmentation of specialized metabolism.</title>
        <authorList>
            <person name="Sun S."/>
            <person name="Shen X."/>
            <person name="Li Y."/>
            <person name="Li Y."/>
            <person name="Wang S."/>
            <person name="Li R."/>
            <person name="Zhang H."/>
            <person name="Shen G."/>
            <person name="Guo B."/>
            <person name="Wei J."/>
            <person name="Xu J."/>
            <person name="St-Pierre B."/>
            <person name="Chen S."/>
            <person name="Sun C."/>
        </authorList>
    </citation>
    <scope>NUCLEOTIDE SEQUENCE [LARGE SCALE GENOMIC DNA]</scope>
</reference>
<proteinExistence type="predicted"/>
<dbReference type="EMBL" id="CM044705">
    <property type="protein sequence ID" value="KAI5663959.1"/>
    <property type="molecule type" value="Genomic_DNA"/>
</dbReference>
<evidence type="ECO:0000313" key="1">
    <source>
        <dbReference type="EMBL" id="KAI5663959.1"/>
    </source>
</evidence>
<evidence type="ECO:0000313" key="2">
    <source>
        <dbReference type="Proteomes" id="UP001060085"/>
    </source>
</evidence>
<dbReference type="Proteomes" id="UP001060085">
    <property type="component" value="Linkage Group LG05"/>
</dbReference>
<gene>
    <name evidence="1" type="ORF">M9H77_23282</name>
</gene>
<protein>
    <submittedName>
        <fullName evidence="1">Uncharacterized protein</fullName>
    </submittedName>
</protein>
<organism evidence="1 2">
    <name type="scientific">Catharanthus roseus</name>
    <name type="common">Madagascar periwinkle</name>
    <name type="synonym">Vinca rosea</name>
    <dbReference type="NCBI Taxonomy" id="4058"/>
    <lineage>
        <taxon>Eukaryota</taxon>
        <taxon>Viridiplantae</taxon>
        <taxon>Streptophyta</taxon>
        <taxon>Embryophyta</taxon>
        <taxon>Tracheophyta</taxon>
        <taxon>Spermatophyta</taxon>
        <taxon>Magnoliopsida</taxon>
        <taxon>eudicotyledons</taxon>
        <taxon>Gunneridae</taxon>
        <taxon>Pentapetalae</taxon>
        <taxon>asterids</taxon>
        <taxon>lamiids</taxon>
        <taxon>Gentianales</taxon>
        <taxon>Apocynaceae</taxon>
        <taxon>Rauvolfioideae</taxon>
        <taxon>Vinceae</taxon>
        <taxon>Catharanthinae</taxon>
        <taxon>Catharanthus</taxon>
    </lineage>
</organism>
<name>A0ACC0AV07_CATRO</name>
<comment type="caution">
    <text evidence="1">The sequence shown here is derived from an EMBL/GenBank/DDBJ whole genome shotgun (WGS) entry which is preliminary data.</text>
</comment>